<dbReference type="AlphaFoldDB" id="A0A9P5YJN3"/>
<keyword evidence="3" id="KW-1185">Reference proteome</keyword>
<accession>A0A9P5YJN3</accession>
<feature type="region of interest" description="Disordered" evidence="1">
    <location>
        <begin position="283"/>
        <end position="324"/>
    </location>
</feature>
<gene>
    <name evidence="2" type="ORF">BDN70DRAFT_821700</name>
</gene>
<sequence>PEDAALWLPSRIDEPYRSKICVAGLATLEERIRDTQLPDALENIKKILKIKSRLIAFKNKNIRGQRGGTRSRAVIDRVHDRARYSAKKYRDARLAKYALTGHGDWESVYRVLEDGDIRGYQDPNRLRQRVGRRGVLEDDEVDRPHVIAESGEFTLFNEIRKRRDGTGETHRTLSWIWLTTPSAGSDDEKDDILRSEWARSRARGTRGVEEVMLLKEEMGRVLRFLEWKASWWRKRESMQTNATKDLQEGLASYARGQAGVQDSLAARFRSLWKAPLSDSIDAQNECATTVDGGYDNDSDDDDDDDSDGDEEPNIGTGFGAELDC</sequence>
<dbReference type="Proteomes" id="UP000807469">
    <property type="component" value="Unassembled WGS sequence"/>
</dbReference>
<reference evidence="2" key="1">
    <citation type="submission" date="2020-11" db="EMBL/GenBank/DDBJ databases">
        <authorList>
            <consortium name="DOE Joint Genome Institute"/>
            <person name="Ahrendt S."/>
            <person name="Riley R."/>
            <person name="Andreopoulos W."/>
            <person name="Labutti K."/>
            <person name="Pangilinan J."/>
            <person name="Ruiz-Duenas F.J."/>
            <person name="Barrasa J.M."/>
            <person name="Sanchez-Garcia M."/>
            <person name="Camarero S."/>
            <person name="Miyauchi S."/>
            <person name="Serrano A."/>
            <person name="Linde D."/>
            <person name="Babiker R."/>
            <person name="Drula E."/>
            <person name="Ayuso-Fernandez I."/>
            <person name="Pacheco R."/>
            <person name="Padilla G."/>
            <person name="Ferreira P."/>
            <person name="Barriuso J."/>
            <person name="Kellner H."/>
            <person name="Castanera R."/>
            <person name="Alfaro M."/>
            <person name="Ramirez L."/>
            <person name="Pisabarro A.G."/>
            <person name="Kuo A."/>
            <person name="Tritt A."/>
            <person name="Lipzen A."/>
            <person name="He G."/>
            <person name="Yan M."/>
            <person name="Ng V."/>
            <person name="Cullen D."/>
            <person name="Martin F."/>
            <person name="Rosso M.-N."/>
            <person name="Henrissat B."/>
            <person name="Hibbett D."/>
            <person name="Martinez A.T."/>
            <person name="Grigoriev I.V."/>
        </authorList>
    </citation>
    <scope>NUCLEOTIDE SEQUENCE</scope>
    <source>
        <strain evidence="2">CIRM-BRFM 674</strain>
    </source>
</reference>
<evidence type="ECO:0000256" key="1">
    <source>
        <dbReference type="SAM" id="MobiDB-lite"/>
    </source>
</evidence>
<name>A0A9P5YJN3_9AGAR</name>
<proteinExistence type="predicted"/>
<evidence type="ECO:0000313" key="2">
    <source>
        <dbReference type="EMBL" id="KAF9470158.1"/>
    </source>
</evidence>
<protein>
    <submittedName>
        <fullName evidence="2">Uncharacterized protein</fullName>
    </submittedName>
</protein>
<comment type="caution">
    <text evidence="2">The sequence shown here is derived from an EMBL/GenBank/DDBJ whole genome shotgun (WGS) entry which is preliminary data.</text>
</comment>
<dbReference type="EMBL" id="MU156220">
    <property type="protein sequence ID" value="KAF9470158.1"/>
    <property type="molecule type" value="Genomic_DNA"/>
</dbReference>
<feature type="compositionally biased region" description="Acidic residues" evidence="1">
    <location>
        <begin position="294"/>
        <end position="312"/>
    </location>
</feature>
<organism evidence="2 3">
    <name type="scientific">Pholiota conissans</name>
    <dbReference type="NCBI Taxonomy" id="109636"/>
    <lineage>
        <taxon>Eukaryota</taxon>
        <taxon>Fungi</taxon>
        <taxon>Dikarya</taxon>
        <taxon>Basidiomycota</taxon>
        <taxon>Agaricomycotina</taxon>
        <taxon>Agaricomycetes</taxon>
        <taxon>Agaricomycetidae</taxon>
        <taxon>Agaricales</taxon>
        <taxon>Agaricineae</taxon>
        <taxon>Strophariaceae</taxon>
        <taxon>Pholiota</taxon>
    </lineage>
</organism>
<feature type="non-terminal residue" evidence="2">
    <location>
        <position position="1"/>
    </location>
</feature>
<evidence type="ECO:0000313" key="3">
    <source>
        <dbReference type="Proteomes" id="UP000807469"/>
    </source>
</evidence>
<dbReference type="OrthoDB" id="3062870at2759"/>